<dbReference type="Pfam" id="PF00724">
    <property type="entry name" value="Oxidored_FMN"/>
    <property type="match status" value="1"/>
</dbReference>
<name>A0AAD8QL08_LOLMU</name>
<feature type="region of interest" description="Disordered" evidence="12">
    <location>
        <begin position="162"/>
        <end position="187"/>
    </location>
</feature>
<dbReference type="InterPro" id="IPR013785">
    <property type="entry name" value="Aldolase_TIM"/>
</dbReference>
<gene>
    <name evidence="14" type="ORF">QYE76_028473</name>
</gene>
<dbReference type="PANTHER" id="PTHR22893">
    <property type="entry name" value="NADH OXIDOREDUCTASE-RELATED"/>
    <property type="match status" value="1"/>
</dbReference>
<dbReference type="Gene3D" id="3.20.20.70">
    <property type="entry name" value="Aldolase class I"/>
    <property type="match status" value="1"/>
</dbReference>
<organism evidence="14 15">
    <name type="scientific">Lolium multiflorum</name>
    <name type="common">Italian ryegrass</name>
    <name type="synonym">Lolium perenne subsp. multiflorum</name>
    <dbReference type="NCBI Taxonomy" id="4521"/>
    <lineage>
        <taxon>Eukaryota</taxon>
        <taxon>Viridiplantae</taxon>
        <taxon>Streptophyta</taxon>
        <taxon>Embryophyta</taxon>
        <taxon>Tracheophyta</taxon>
        <taxon>Spermatophyta</taxon>
        <taxon>Magnoliopsida</taxon>
        <taxon>Liliopsida</taxon>
        <taxon>Poales</taxon>
        <taxon>Poaceae</taxon>
        <taxon>BOP clade</taxon>
        <taxon>Pooideae</taxon>
        <taxon>Poodae</taxon>
        <taxon>Poeae</taxon>
        <taxon>Poeae Chloroplast Group 2 (Poeae type)</taxon>
        <taxon>Loliodinae</taxon>
        <taxon>Loliinae</taxon>
        <taxon>Lolium</taxon>
    </lineage>
</organism>
<feature type="domain" description="NADH:flavin oxidoreductase/NADH oxidase N-terminal" evidence="13">
    <location>
        <begin position="3"/>
        <end position="167"/>
    </location>
</feature>
<evidence type="ECO:0000256" key="11">
    <source>
        <dbReference type="ARBA" id="ARBA00023160"/>
    </source>
</evidence>
<sequence length="187" mass="20744">MAQGYHDTPGIWTPEHVEAWKPIVAAVHAKGALIFCHIWHGGRMSSYELQPGGEAPISSTDKGVGPQMSFNWRLQDFSQSRRLTVEEILVIVECFRKAAKNAIDAIHRASGYIIEQFLKDNVNDRTDEYGGRLENRCRFSLEVVDAIVKEIGGHRVGIRFSPFPQTLTPSRSTSPPSSTTTTSSTST</sequence>
<proteinExistence type="inferred from homology"/>
<evidence type="ECO:0000256" key="9">
    <source>
        <dbReference type="ARBA" id="ARBA00023002"/>
    </source>
</evidence>
<protein>
    <recommendedName>
        <fullName evidence="13">NADH:flavin oxidoreductase/NADH oxidase N-terminal domain-containing protein</fullName>
    </recommendedName>
</protein>
<evidence type="ECO:0000256" key="6">
    <source>
        <dbReference type="ARBA" id="ARBA00022767"/>
    </source>
</evidence>
<evidence type="ECO:0000256" key="1">
    <source>
        <dbReference type="ARBA" id="ARBA00001917"/>
    </source>
</evidence>
<keyword evidence="4" id="KW-0285">Flavoprotein</keyword>
<dbReference type="AlphaFoldDB" id="A0AAD8QL08"/>
<evidence type="ECO:0000259" key="13">
    <source>
        <dbReference type="Pfam" id="PF00724"/>
    </source>
</evidence>
<dbReference type="InterPro" id="IPR045247">
    <property type="entry name" value="Oye-like"/>
</dbReference>
<evidence type="ECO:0000256" key="8">
    <source>
        <dbReference type="ARBA" id="ARBA00022857"/>
    </source>
</evidence>
<keyword evidence="15" id="KW-1185">Reference proteome</keyword>
<keyword evidence="10" id="KW-0443">Lipid metabolism</keyword>
<comment type="similarity">
    <text evidence="2">Belongs to the NADH:flavin oxidoreductase/NADH oxidase family.</text>
</comment>
<evidence type="ECO:0000256" key="5">
    <source>
        <dbReference type="ARBA" id="ARBA00022643"/>
    </source>
</evidence>
<reference evidence="14" key="1">
    <citation type="submission" date="2023-07" db="EMBL/GenBank/DDBJ databases">
        <title>A chromosome-level genome assembly of Lolium multiflorum.</title>
        <authorList>
            <person name="Chen Y."/>
            <person name="Copetti D."/>
            <person name="Kolliker R."/>
            <person name="Studer B."/>
        </authorList>
    </citation>
    <scope>NUCLEOTIDE SEQUENCE</scope>
    <source>
        <strain evidence="14">02402/16</strain>
        <tissue evidence="14">Leaf</tissue>
    </source>
</reference>
<dbReference type="GO" id="GO:0031408">
    <property type="term" value="P:oxylipin biosynthetic process"/>
    <property type="evidence" value="ECO:0007669"/>
    <property type="project" value="UniProtKB-KW"/>
</dbReference>
<dbReference type="Proteomes" id="UP001231189">
    <property type="component" value="Unassembled WGS sequence"/>
</dbReference>
<dbReference type="EMBL" id="JAUUTY010000007">
    <property type="protein sequence ID" value="KAK1604800.1"/>
    <property type="molecule type" value="Genomic_DNA"/>
</dbReference>
<evidence type="ECO:0000256" key="10">
    <source>
        <dbReference type="ARBA" id="ARBA00023098"/>
    </source>
</evidence>
<comment type="caution">
    <text evidence="14">The sequence shown here is derived from an EMBL/GenBank/DDBJ whole genome shotgun (WGS) entry which is preliminary data.</text>
</comment>
<evidence type="ECO:0000256" key="12">
    <source>
        <dbReference type="SAM" id="MobiDB-lite"/>
    </source>
</evidence>
<keyword evidence="5" id="KW-0288">FMN</keyword>
<dbReference type="GO" id="GO:0010181">
    <property type="term" value="F:FMN binding"/>
    <property type="evidence" value="ECO:0007669"/>
    <property type="project" value="InterPro"/>
</dbReference>
<keyword evidence="3" id="KW-0444">Lipid biosynthesis</keyword>
<keyword evidence="11" id="KW-0275">Fatty acid biosynthesis</keyword>
<dbReference type="GO" id="GO:0016491">
    <property type="term" value="F:oxidoreductase activity"/>
    <property type="evidence" value="ECO:0007669"/>
    <property type="project" value="UniProtKB-KW"/>
</dbReference>
<comment type="cofactor">
    <cofactor evidence="1">
        <name>FMN</name>
        <dbReference type="ChEBI" id="CHEBI:58210"/>
    </cofactor>
</comment>
<keyword evidence="6" id="KW-0925">Oxylipin biosynthesis</keyword>
<dbReference type="InterPro" id="IPR001155">
    <property type="entry name" value="OxRdtase_FMN_N"/>
</dbReference>
<evidence type="ECO:0000256" key="3">
    <source>
        <dbReference type="ARBA" id="ARBA00022516"/>
    </source>
</evidence>
<feature type="compositionally biased region" description="Low complexity" evidence="12">
    <location>
        <begin position="168"/>
        <end position="187"/>
    </location>
</feature>
<dbReference type="GO" id="GO:0006633">
    <property type="term" value="P:fatty acid biosynthetic process"/>
    <property type="evidence" value="ECO:0007669"/>
    <property type="project" value="UniProtKB-KW"/>
</dbReference>
<evidence type="ECO:0000313" key="14">
    <source>
        <dbReference type="EMBL" id="KAK1604800.1"/>
    </source>
</evidence>
<evidence type="ECO:0000256" key="7">
    <source>
        <dbReference type="ARBA" id="ARBA00022832"/>
    </source>
</evidence>
<evidence type="ECO:0000256" key="2">
    <source>
        <dbReference type="ARBA" id="ARBA00005979"/>
    </source>
</evidence>
<keyword evidence="8" id="KW-0521">NADP</keyword>
<dbReference type="SUPFAM" id="SSF51395">
    <property type="entry name" value="FMN-linked oxidoreductases"/>
    <property type="match status" value="1"/>
</dbReference>
<evidence type="ECO:0000313" key="15">
    <source>
        <dbReference type="Proteomes" id="UP001231189"/>
    </source>
</evidence>
<keyword evidence="9" id="KW-0560">Oxidoreductase</keyword>
<keyword evidence="7" id="KW-0276">Fatty acid metabolism</keyword>
<dbReference type="PANTHER" id="PTHR22893:SF132">
    <property type="entry name" value="12-OXO-PHYTODIENOIC ACID REDUCTASE"/>
    <property type="match status" value="1"/>
</dbReference>
<accession>A0AAD8QL08</accession>
<evidence type="ECO:0000256" key="4">
    <source>
        <dbReference type="ARBA" id="ARBA00022630"/>
    </source>
</evidence>